<dbReference type="EMBL" id="FNEE01000005">
    <property type="protein sequence ID" value="SDJ31196.1"/>
    <property type="molecule type" value="Genomic_DNA"/>
</dbReference>
<organism evidence="1 2">
    <name type="scientific">Mesorhizobium muleiense</name>
    <dbReference type="NCBI Taxonomy" id="1004279"/>
    <lineage>
        <taxon>Bacteria</taxon>
        <taxon>Pseudomonadati</taxon>
        <taxon>Pseudomonadota</taxon>
        <taxon>Alphaproteobacteria</taxon>
        <taxon>Hyphomicrobiales</taxon>
        <taxon>Phyllobacteriaceae</taxon>
        <taxon>Mesorhizobium</taxon>
    </lineage>
</organism>
<sequence>MTRSHDRIDRDPFQIGYLKNAVGEGSDGIDNDGHNEIRHRHRAASAAPFDGDG</sequence>
<dbReference type="RefSeq" id="WP_236473467.1">
    <property type="nucleotide sequence ID" value="NZ_JAKHFS010000019.1"/>
</dbReference>
<protein>
    <submittedName>
        <fullName evidence="1">Uncharacterized protein</fullName>
    </submittedName>
</protein>
<reference evidence="2" key="1">
    <citation type="submission" date="2016-10" db="EMBL/GenBank/DDBJ databases">
        <authorList>
            <person name="Varghese N."/>
            <person name="Submissions S."/>
        </authorList>
    </citation>
    <scope>NUCLEOTIDE SEQUENCE [LARGE SCALE GENOMIC DNA]</scope>
    <source>
        <strain evidence="2">CGMCC 1.11022</strain>
    </source>
</reference>
<name>A0A1G8SPK5_9HYPH</name>
<dbReference type="Proteomes" id="UP000198894">
    <property type="component" value="Unassembled WGS sequence"/>
</dbReference>
<dbReference type="AlphaFoldDB" id="A0A1G8SPK5"/>
<evidence type="ECO:0000313" key="1">
    <source>
        <dbReference type="EMBL" id="SDJ31196.1"/>
    </source>
</evidence>
<accession>A0A1G8SPK5</accession>
<proteinExistence type="predicted"/>
<keyword evidence="2" id="KW-1185">Reference proteome</keyword>
<evidence type="ECO:0000313" key="2">
    <source>
        <dbReference type="Proteomes" id="UP000198894"/>
    </source>
</evidence>
<gene>
    <name evidence="1" type="ORF">SAMN05428953_105283</name>
</gene>